<dbReference type="GO" id="GO:0003676">
    <property type="term" value="F:nucleic acid binding"/>
    <property type="evidence" value="ECO:0007669"/>
    <property type="project" value="InterPro"/>
</dbReference>
<keyword evidence="2" id="KW-1185">Reference proteome</keyword>
<proteinExistence type="predicted"/>
<sequence length="469" mass="53750">MASFLKKLVDTRHGSKSPQKCVQNRCAVNSPPPRQYYNGTYSRQTSQDCYHRDYIYPPVCYLPLPPSPISPPRNSSRLSNQHSNQSNFFLNKDHSLNHEEPILFEENKIISRARSHSPKKMKKPVEDKPTSRSKSPHKKRQVTNSLDYLNSQCHLEGCSVNVVVHTTRFRICRHQLCHASEYFKNLLITHRKHDDIYVAVSGILHPSPTTQFRWFIESSIPCPALKDISVKLTYIYIYIYIYIQLRYITGGTRIPYYTSHGSLFLRFGKMSSLRKNKRGNEGKSECRSMQAFFQCAHALLPLNETTDECPCQTRSLASHLVNCNYFKGSFKQCYVSLFYFFTYLSFYISWDSESRHHMNSSKTVLTAGSTHASRCLPGNARRTFCGKLLLVTTNVLCTTILNAHIHGQQHQRQSGTRSLPFTGQGSRKVILLHDNAKPHVALSTQQTIFNLDWEILPYAANSPDLAPSD</sequence>
<feature type="compositionally biased region" description="Basic residues" evidence="1">
    <location>
        <begin position="113"/>
        <end position="122"/>
    </location>
</feature>
<feature type="region of interest" description="Disordered" evidence="1">
    <location>
        <begin position="113"/>
        <end position="141"/>
    </location>
</feature>
<dbReference type="InterPro" id="IPR036397">
    <property type="entry name" value="RNaseH_sf"/>
</dbReference>
<protein>
    <submittedName>
        <fullName evidence="3">BTB domain-containing protein</fullName>
    </submittedName>
</protein>
<dbReference type="Gene3D" id="3.30.420.10">
    <property type="entry name" value="Ribonuclease H-like superfamily/Ribonuclease H"/>
    <property type="match status" value="1"/>
</dbReference>
<evidence type="ECO:0000313" key="3">
    <source>
        <dbReference type="WBParaSite" id="Hba_11938"/>
    </source>
</evidence>
<dbReference type="WBParaSite" id="Hba_11938">
    <property type="protein sequence ID" value="Hba_11938"/>
    <property type="gene ID" value="Hba_11938"/>
</dbReference>
<evidence type="ECO:0000256" key="1">
    <source>
        <dbReference type="SAM" id="MobiDB-lite"/>
    </source>
</evidence>
<evidence type="ECO:0000313" key="2">
    <source>
        <dbReference type="Proteomes" id="UP000095283"/>
    </source>
</evidence>
<organism evidence="2 3">
    <name type="scientific">Heterorhabditis bacteriophora</name>
    <name type="common">Entomopathogenic nematode worm</name>
    <dbReference type="NCBI Taxonomy" id="37862"/>
    <lineage>
        <taxon>Eukaryota</taxon>
        <taxon>Metazoa</taxon>
        <taxon>Ecdysozoa</taxon>
        <taxon>Nematoda</taxon>
        <taxon>Chromadorea</taxon>
        <taxon>Rhabditida</taxon>
        <taxon>Rhabditina</taxon>
        <taxon>Rhabditomorpha</taxon>
        <taxon>Strongyloidea</taxon>
        <taxon>Heterorhabditidae</taxon>
        <taxon>Heterorhabditis</taxon>
    </lineage>
</organism>
<accession>A0A1I7X393</accession>
<dbReference type="Proteomes" id="UP000095283">
    <property type="component" value="Unplaced"/>
</dbReference>
<reference evidence="3" key="1">
    <citation type="submission" date="2016-11" db="UniProtKB">
        <authorList>
            <consortium name="WormBaseParasite"/>
        </authorList>
    </citation>
    <scope>IDENTIFICATION</scope>
</reference>
<dbReference type="AlphaFoldDB" id="A0A1I7X393"/>
<name>A0A1I7X393_HETBA</name>